<dbReference type="Proteomes" id="UP000014680">
    <property type="component" value="Unassembled WGS sequence"/>
</dbReference>
<feature type="domain" description="Amino acid transporter transmembrane" evidence="6">
    <location>
        <begin position="33"/>
        <end position="406"/>
    </location>
</feature>
<evidence type="ECO:0000313" key="8">
    <source>
        <dbReference type="Proteomes" id="UP000014680"/>
    </source>
</evidence>
<name>A0A0A1UGJ6_ENTIV</name>
<evidence type="ECO:0000256" key="1">
    <source>
        <dbReference type="ARBA" id="ARBA00004141"/>
    </source>
</evidence>
<feature type="transmembrane region" description="Helical" evidence="5">
    <location>
        <begin position="358"/>
        <end position="380"/>
    </location>
</feature>
<feature type="transmembrane region" description="Helical" evidence="5">
    <location>
        <begin position="107"/>
        <end position="128"/>
    </location>
</feature>
<dbReference type="AlphaFoldDB" id="A0A0A1UGJ6"/>
<feature type="transmembrane region" description="Helical" evidence="5">
    <location>
        <begin position="178"/>
        <end position="199"/>
    </location>
</feature>
<dbReference type="PANTHER" id="PTHR22950">
    <property type="entry name" value="AMINO ACID TRANSPORTER"/>
    <property type="match status" value="1"/>
</dbReference>
<dbReference type="RefSeq" id="XP_004261735.1">
    <property type="nucleotide sequence ID" value="XM_004261687.1"/>
</dbReference>
<accession>A0A0A1UGJ6</accession>
<dbReference type="InterPro" id="IPR013057">
    <property type="entry name" value="AA_transpt_TM"/>
</dbReference>
<keyword evidence="3 5" id="KW-1133">Transmembrane helix</keyword>
<evidence type="ECO:0000256" key="5">
    <source>
        <dbReference type="SAM" id="Phobius"/>
    </source>
</evidence>
<feature type="transmembrane region" description="Helical" evidence="5">
    <location>
        <begin position="392"/>
        <end position="411"/>
    </location>
</feature>
<dbReference type="EMBL" id="KB206169">
    <property type="protein sequence ID" value="ELP94964.1"/>
    <property type="molecule type" value="Genomic_DNA"/>
</dbReference>
<protein>
    <submittedName>
        <fullName evidence="7">Vacuolar amino acid transporter, putative</fullName>
    </submittedName>
</protein>
<gene>
    <name evidence="7" type="ORF">EIN_251080</name>
</gene>
<dbReference type="OMA" id="NQKISHW"/>
<comment type="subcellular location">
    <subcellularLocation>
        <location evidence="1">Membrane</location>
        <topology evidence="1">Multi-pass membrane protein</topology>
    </subcellularLocation>
</comment>
<feature type="transmembrane region" description="Helical" evidence="5">
    <location>
        <begin position="332"/>
        <end position="352"/>
    </location>
</feature>
<dbReference type="Pfam" id="PF01490">
    <property type="entry name" value="Aa_trans"/>
    <property type="match status" value="1"/>
</dbReference>
<evidence type="ECO:0000256" key="3">
    <source>
        <dbReference type="ARBA" id="ARBA00022989"/>
    </source>
</evidence>
<feature type="transmembrane region" description="Helical" evidence="5">
    <location>
        <begin position="291"/>
        <end position="311"/>
    </location>
</feature>
<keyword evidence="2 5" id="KW-0812">Transmembrane</keyword>
<dbReference type="KEGG" id="eiv:EIN_251080"/>
<dbReference type="VEuPathDB" id="AmoebaDB:EIN_251080"/>
<feature type="transmembrane region" description="Helical" evidence="5">
    <location>
        <begin position="39"/>
        <end position="59"/>
    </location>
</feature>
<proteinExistence type="predicted"/>
<feature type="transmembrane region" description="Helical" evidence="5">
    <location>
        <begin position="219"/>
        <end position="238"/>
    </location>
</feature>
<keyword evidence="4 5" id="KW-0472">Membrane</keyword>
<evidence type="ECO:0000256" key="4">
    <source>
        <dbReference type="ARBA" id="ARBA00023136"/>
    </source>
</evidence>
<evidence type="ECO:0000313" key="7">
    <source>
        <dbReference type="EMBL" id="ELP94964.1"/>
    </source>
</evidence>
<organism evidence="7 8">
    <name type="scientific">Entamoeba invadens IP1</name>
    <dbReference type="NCBI Taxonomy" id="370355"/>
    <lineage>
        <taxon>Eukaryota</taxon>
        <taxon>Amoebozoa</taxon>
        <taxon>Evosea</taxon>
        <taxon>Archamoebae</taxon>
        <taxon>Mastigamoebida</taxon>
        <taxon>Entamoebidae</taxon>
        <taxon>Entamoeba</taxon>
    </lineage>
</organism>
<reference evidence="7 8" key="1">
    <citation type="submission" date="2012-10" db="EMBL/GenBank/DDBJ databases">
        <authorList>
            <person name="Zafar N."/>
            <person name="Inman J."/>
            <person name="Hall N."/>
            <person name="Lorenzi H."/>
            <person name="Caler E."/>
        </authorList>
    </citation>
    <scope>NUCLEOTIDE SEQUENCE [LARGE SCALE GENOMIC DNA]</scope>
    <source>
        <strain evidence="7 8">IP1</strain>
    </source>
</reference>
<dbReference type="OrthoDB" id="28609at2759"/>
<evidence type="ECO:0000256" key="2">
    <source>
        <dbReference type="ARBA" id="ARBA00022692"/>
    </source>
</evidence>
<feature type="transmembrane region" description="Helical" evidence="5">
    <location>
        <begin position="250"/>
        <end position="271"/>
    </location>
</feature>
<keyword evidence="8" id="KW-1185">Reference proteome</keyword>
<dbReference type="GO" id="GO:0016020">
    <property type="term" value="C:membrane"/>
    <property type="evidence" value="ECO:0007669"/>
    <property type="project" value="UniProtKB-SubCell"/>
</dbReference>
<dbReference type="PANTHER" id="PTHR22950:SF652">
    <property type="entry name" value="TRANSMEMBRANE AMINO ACID TRANSPORTER FAMILY PROTEIN"/>
    <property type="match status" value="1"/>
</dbReference>
<evidence type="ECO:0000259" key="6">
    <source>
        <dbReference type="Pfam" id="PF01490"/>
    </source>
</evidence>
<dbReference type="GeneID" id="14893962"/>
<feature type="transmembrane region" description="Helical" evidence="5">
    <location>
        <begin position="148"/>
        <end position="166"/>
    </location>
</feature>
<sequence length="418" mass="46749">MTEEGQQKGLLNDTLPQDEVEYKDDPTGSNGIFGTMFNLANTIIGSGTLAIPLAFQFSGYVGGPVLLLVAWFLSAFAMYLLTYVCVKTHMWTYKEISEKIGGKWLSYLVQISIFCYTTGTCIAYPIFLGGFMPHIFSTFAPRTILVDRHFDIMIIGFCVVYPLSMFKNLSALKYASLLCLVCVIYTTITTIIETFTTYFDNFENNPPVWFNADIQFLRGFPYMTCAFTAHYNVLRFYSELKGRSIKKMNLIVLVSTFVSFLVYLLIGLFGYFSLNPNLTGNILVDYPTSDIPMFIACISFCLVMSLSFPLVHHAQRDIFDKLVFAGWEDSQVRRVSLSLILISVCMFLAAAVEQISTVLAYNGSIFGSLVVYIFPSVFAFKVAKGPLKWISLGIFIIGIIMGGIGLGITIANQFNAFD</sequence>
<feature type="transmembrane region" description="Helical" evidence="5">
    <location>
        <begin position="65"/>
        <end position="86"/>
    </location>
</feature>
<dbReference type="GO" id="GO:0015179">
    <property type="term" value="F:L-amino acid transmembrane transporter activity"/>
    <property type="evidence" value="ECO:0007669"/>
    <property type="project" value="TreeGrafter"/>
</dbReference>